<dbReference type="Proteomes" id="UP001054945">
    <property type="component" value="Unassembled WGS sequence"/>
</dbReference>
<gene>
    <name evidence="1" type="ORF">CEXT_676941</name>
</gene>
<sequence>MGQRPVRFIRAETQECPIGSIWELKHVAVLLKGGDWRGVSLIIGEGEVGELWISEKYVLHNNGESGRNFLVGEILCPDKFICVSCFVVYRRDTECLIGSIWELKRVVVLRRRGFTLIMEKGEAVEGEHSFYNRFPTAPSGDPENVLFMTVIYPILFLREFLQKPLFNFLKKIAMGSISVDKHFTTVY</sequence>
<evidence type="ECO:0000313" key="2">
    <source>
        <dbReference type="Proteomes" id="UP001054945"/>
    </source>
</evidence>
<proteinExistence type="predicted"/>
<protein>
    <submittedName>
        <fullName evidence="1">Uncharacterized protein</fullName>
    </submittedName>
</protein>
<keyword evidence="2" id="KW-1185">Reference proteome</keyword>
<dbReference type="AlphaFoldDB" id="A0AAV4Q234"/>
<dbReference type="EMBL" id="BPLR01005453">
    <property type="protein sequence ID" value="GIY02534.1"/>
    <property type="molecule type" value="Genomic_DNA"/>
</dbReference>
<evidence type="ECO:0000313" key="1">
    <source>
        <dbReference type="EMBL" id="GIY02534.1"/>
    </source>
</evidence>
<accession>A0AAV4Q234</accession>
<name>A0AAV4Q234_CAEEX</name>
<comment type="caution">
    <text evidence="1">The sequence shown here is derived from an EMBL/GenBank/DDBJ whole genome shotgun (WGS) entry which is preliminary data.</text>
</comment>
<reference evidence="1 2" key="1">
    <citation type="submission" date="2021-06" db="EMBL/GenBank/DDBJ databases">
        <title>Caerostris extrusa draft genome.</title>
        <authorList>
            <person name="Kono N."/>
            <person name="Arakawa K."/>
        </authorList>
    </citation>
    <scope>NUCLEOTIDE SEQUENCE [LARGE SCALE GENOMIC DNA]</scope>
</reference>
<organism evidence="1 2">
    <name type="scientific">Caerostris extrusa</name>
    <name type="common">Bark spider</name>
    <name type="synonym">Caerostris bankana</name>
    <dbReference type="NCBI Taxonomy" id="172846"/>
    <lineage>
        <taxon>Eukaryota</taxon>
        <taxon>Metazoa</taxon>
        <taxon>Ecdysozoa</taxon>
        <taxon>Arthropoda</taxon>
        <taxon>Chelicerata</taxon>
        <taxon>Arachnida</taxon>
        <taxon>Araneae</taxon>
        <taxon>Araneomorphae</taxon>
        <taxon>Entelegynae</taxon>
        <taxon>Araneoidea</taxon>
        <taxon>Araneidae</taxon>
        <taxon>Caerostris</taxon>
    </lineage>
</organism>